<dbReference type="PANTHER" id="PTHR43289:SF6">
    <property type="entry name" value="SERINE_THREONINE-PROTEIN KINASE NEKL-3"/>
    <property type="match status" value="1"/>
</dbReference>
<sequence length="491" mass="51401">MDREAIQERRARERVGTVLRDKWTLERLIGIGGMASVYAARHRNGKLGAVKLLHLELAHDQEWRERFLREGYTANTISHPGVVAVLDDDVTDEGSVFLVMDLLEGETADARMGREPTKVLDPGEVVRVALGVLDVLVAAHVKGIVHRDIKPENVFLTRDGQVKVLDFGIARLREMPAGTSSVTRTGATMGTPAYMPPEQALGHNHEIDARTDLWAVGATMFSLLTGRFVHEADTANKLLLAAMTRAAPPVLTHRPDVSAGLAAIVDQALAFERKDRFQSAEEMREALRTLLASGEGALFGPSDGGAAGKQAVRITVPVTSRLPASALGRTATFNATTAVQEPVDVRQLRPGPSVRAGVALVGTVVAGIALVAMLRGRSAPDGEPASADTVTTQPAAASLGGPAPAPSASSSVSSWVAPPTPVPGEPTPVMGEPSPSAATHAPVASSSPPVGSVGGSPAGSVRSTPSTARTSTGKPPVTSAAKKQQDLMNKW</sequence>
<dbReference type="EMBL" id="ASRX01000040">
    <property type="protein sequence ID" value="EYF03975.1"/>
    <property type="molecule type" value="Genomic_DNA"/>
</dbReference>
<dbReference type="SUPFAM" id="SSF56112">
    <property type="entry name" value="Protein kinase-like (PK-like)"/>
    <property type="match status" value="1"/>
</dbReference>
<dbReference type="CDD" id="cd14014">
    <property type="entry name" value="STKc_PknB_like"/>
    <property type="match status" value="1"/>
</dbReference>
<protein>
    <submittedName>
        <fullName evidence="7">Serine/threonine protein kinase</fullName>
    </submittedName>
</protein>
<feature type="domain" description="Protein kinase" evidence="6">
    <location>
        <begin position="23"/>
        <end position="291"/>
    </location>
</feature>
<dbReference type="AlphaFoldDB" id="A0A017T594"/>
<accession>A0A017T594</accession>
<organism evidence="7 8">
    <name type="scientific">Chondromyces apiculatus DSM 436</name>
    <dbReference type="NCBI Taxonomy" id="1192034"/>
    <lineage>
        <taxon>Bacteria</taxon>
        <taxon>Pseudomonadati</taxon>
        <taxon>Myxococcota</taxon>
        <taxon>Polyangia</taxon>
        <taxon>Polyangiales</taxon>
        <taxon>Polyangiaceae</taxon>
        <taxon>Chondromyces</taxon>
    </lineage>
</organism>
<dbReference type="Proteomes" id="UP000019678">
    <property type="component" value="Unassembled WGS sequence"/>
</dbReference>
<keyword evidence="1" id="KW-0808">Transferase</keyword>
<dbReference type="InterPro" id="IPR008271">
    <property type="entry name" value="Ser/Thr_kinase_AS"/>
</dbReference>
<feature type="compositionally biased region" description="Polar residues" evidence="5">
    <location>
        <begin position="462"/>
        <end position="473"/>
    </location>
</feature>
<keyword evidence="2" id="KW-0547">Nucleotide-binding</keyword>
<dbReference type="SMART" id="SM00220">
    <property type="entry name" value="S_TKc"/>
    <property type="match status" value="1"/>
</dbReference>
<evidence type="ECO:0000256" key="2">
    <source>
        <dbReference type="ARBA" id="ARBA00022741"/>
    </source>
</evidence>
<evidence type="ECO:0000256" key="4">
    <source>
        <dbReference type="ARBA" id="ARBA00022840"/>
    </source>
</evidence>
<dbReference type="InterPro" id="IPR000719">
    <property type="entry name" value="Prot_kinase_dom"/>
</dbReference>
<evidence type="ECO:0000313" key="7">
    <source>
        <dbReference type="EMBL" id="EYF03975.1"/>
    </source>
</evidence>
<dbReference type="eggNOG" id="COG0515">
    <property type="taxonomic scope" value="Bacteria"/>
</dbReference>
<dbReference type="GO" id="GO:0004674">
    <property type="term" value="F:protein serine/threonine kinase activity"/>
    <property type="evidence" value="ECO:0007669"/>
    <property type="project" value="UniProtKB-KW"/>
</dbReference>
<gene>
    <name evidence="7" type="ORF">CAP_5076</name>
</gene>
<dbReference type="GO" id="GO:0005524">
    <property type="term" value="F:ATP binding"/>
    <property type="evidence" value="ECO:0007669"/>
    <property type="project" value="UniProtKB-KW"/>
</dbReference>
<dbReference type="STRING" id="1192034.CAP_5076"/>
<keyword evidence="8" id="KW-1185">Reference proteome</keyword>
<evidence type="ECO:0000256" key="5">
    <source>
        <dbReference type="SAM" id="MobiDB-lite"/>
    </source>
</evidence>
<dbReference type="Gene3D" id="3.30.200.20">
    <property type="entry name" value="Phosphorylase Kinase, domain 1"/>
    <property type="match status" value="1"/>
</dbReference>
<proteinExistence type="predicted"/>
<reference evidence="7 8" key="1">
    <citation type="submission" date="2013-05" db="EMBL/GenBank/DDBJ databases">
        <title>Genome assembly of Chondromyces apiculatus DSM 436.</title>
        <authorList>
            <person name="Sharma G."/>
            <person name="Khatri I."/>
            <person name="Kaur C."/>
            <person name="Mayilraj S."/>
            <person name="Subramanian S."/>
        </authorList>
    </citation>
    <scope>NUCLEOTIDE SEQUENCE [LARGE SCALE GENOMIC DNA]</scope>
    <source>
        <strain evidence="7 8">DSM 436</strain>
    </source>
</reference>
<evidence type="ECO:0000259" key="6">
    <source>
        <dbReference type="PROSITE" id="PS50011"/>
    </source>
</evidence>
<dbReference type="Pfam" id="PF00069">
    <property type="entry name" value="Pkinase"/>
    <property type="match status" value="1"/>
</dbReference>
<evidence type="ECO:0000313" key="8">
    <source>
        <dbReference type="Proteomes" id="UP000019678"/>
    </source>
</evidence>
<keyword evidence="4" id="KW-0067">ATP-binding</keyword>
<dbReference type="RefSeq" id="WP_044245072.1">
    <property type="nucleotide sequence ID" value="NZ_ASRX01000040.1"/>
</dbReference>
<dbReference type="InterPro" id="IPR011009">
    <property type="entry name" value="Kinase-like_dom_sf"/>
</dbReference>
<comment type="caution">
    <text evidence="7">The sequence shown here is derived from an EMBL/GenBank/DDBJ whole genome shotgun (WGS) entry which is preliminary data.</text>
</comment>
<feature type="compositionally biased region" description="Low complexity" evidence="5">
    <location>
        <begin position="394"/>
        <end position="417"/>
    </location>
</feature>
<feature type="compositionally biased region" description="Low complexity" evidence="5">
    <location>
        <begin position="427"/>
        <end position="451"/>
    </location>
</feature>
<keyword evidence="7" id="KW-0723">Serine/threonine-protein kinase</keyword>
<dbReference type="PANTHER" id="PTHR43289">
    <property type="entry name" value="MITOGEN-ACTIVATED PROTEIN KINASE KINASE KINASE 20-RELATED"/>
    <property type="match status" value="1"/>
</dbReference>
<dbReference type="PROSITE" id="PS00108">
    <property type="entry name" value="PROTEIN_KINASE_ST"/>
    <property type="match status" value="1"/>
</dbReference>
<evidence type="ECO:0000256" key="3">
    <source>
        <dbReference type="ARBA" id="ARBA00022777"/>
    </source>
</evidence>
<name>A0A017T594_9BACT</name>
<feature type="region of interest" description="Disordered" evidence="5">
    <location>
        <begin position="378"/>
        <end position="491"/>
    </location>
</feature>
<keyword evidence="3 7" id="KW-0418">Kinase</keyword>
<dbReference type="PROSITE" id="PS50011">
    <property type="entry name" value="PROTEIN_KINASE_DOM"/>
    <property type="match status" value="1"/>
</dbReference>
<evidence type="ECO:0000256" key="1">
    <source>
        <dbReference type="ARBA" id="ARBA00022679"/>
    </source>
</evidence>
<dbReference type="Gene3D" id="1.10.510.10">
    <property type="entry name" value="Transferase(Phosphotransferase) domain 1"/>
    <property type="match status" value="1"/>
</dbReference>